<keyword evidence="2 6" id="KW-0812">Transmembrane</keyword>
<dbReference type="GO" id="GO:0016020">
    <property type="term" value="C:membrane"/>
    <property type="evidence" value="ECO:0007669"/>
    <property type="project" value="UniProtKB-SubCell"/>
</dbReference>
<gene>
    <name evidence="8" type="ORF">AA0117_g10623</name>
    <name evidence="7" type="ORF">CC77DRAFT_1100298</name>
</gene>
<organism evidence="7 9">
    <name type="scientific">Alternaria alternata</name>
    <name type="common">Alternaria rot fungus</name>
    <name type="synonym">Torula alternata</name>
    <dbReference type="NCBI Taxonomy" id="5599"/>
    <lineage>
        <taxon>Eukaryota</taxon>
        <taxon>Fungi</taxon>
        <taxon>Dikarya</taxon>
        <taxon>Ascomycota</taxon>
        <taxon>Pezizomycotina</taxon>
        <taxon>Dothideomycetes</taxon>
        <taxon>Pleosporomycetidae</taxon>
        <taxon>Pleosporales</taxon>
        <taxon>Pleosporineae</taxon>
        <taxon>Pleosporaceae</taxon>
        <taxon>Alternaria</taxon>
        <taxon>Alternaria sect. Alternaria</taxon>
        <taxon>Alternaria alternata complex</taxon>
    </lineage>
</organism>
<dbReference type="AlphaFoldDB" id="A0A177D4T1"/>
<feature type="transmembrane region" description="Helical" evidence="6">
    <location>
        <begin position="167"/>
        <end position="188"/>
    </location>
</feature>
<evidence type="ECO:0008006" key="11">
    <source>
        <dbReference type="Google" id="ProtNLM"/>
    </source>
</evidence>
<dbReference type="GeneID" id="29115653"/>
<dbReference type="EMBL" id="PDXD01000042">
    <property type="protein sequence ID" value="RYN70296.1"/>
    <property type="molecule type" value="Genomic_DNA"/>
</dbReference>
<feature type="region of interest" description="Disordered" evidence="5">
    <location>
        <begin position="220"/>
        <end position="254"/>
    </location>
</feature>
<accession>A0A177D4T1</accession>
<dbReference type="RefSeq" id="XP_018379533.1">
    <property type="nucleotide sequence ID" value="XM_018530059.1"/>
</dbReference>
<evidence type="ECO:0000313" key="8">
    <source>
        <dbReference type="EMBL" id="RYN70296.1"/>
    </source>
</evidence>
<keyword evidence="3 6" id="KW-1133">Transmembrane helix</keyword>
<reference evidence="7 9" key="1">
    <citation type="submission" date="2016-05" db="EMBL/GenBank/DDBJ databases">
        <title>Comparative analysis of secretome profiles of manganese(II)-oxidizing ascomycete fungi.</title>
        <authorList>
            <consortium name="DOE Joint Genome Institute"/>
            <person name="Zeiner C.A."/>
            <person name="Purvine S.O."/>
            <person name="Zink E.M."/>
            <person name="Wu S."/>
            <person name="Pasa-Tolic L."/>
            <person name="Chaput D.L."/>
            <person name="Haridas S."/>
            <person name="Grigoriev I.V."/>
            <person name="Santelli C.M."/>
            <person name="Hansel C.M."/>
        </authorList>
    </citation>
    <scope>NUCLEOTIDE SEQUENCE [LARGE SCALE GENOMIC DNA]</scope>
    <source>
        <strain evidence="7 9">SRC1lrK2f</strain>
    </source>
</reference>
<proteinExistence type="predicted"/>
<reference evidence="10" key="2">
    <citation type="journal article" date="2019" name="bioRxiv">
        <title>Genomics, evolutionary history and diagnostics of the Alternaria alternata species group including apple and Asian pear pathotypes.</title>
        <authorList>
            <person name="Armitage A.D."/>
            <person name="Cockerton H.M."/>
            <person name="Sreenivasaprasad S."/>
            <person name="Woodhall J.W."/>
            <person name="Lane C.R."/>
            <person name="Harrison R.J."/>
            <person name="Clarkson J.P."/>
        </authorList>
    </citation>
    <scope>NUCLEOTIDE SEQUENCE [LARGE SCALE GENOMIC DNA]</scope>
    <source>
        <strain evidence="10">FERA 1177</strain>
    </source>
</reference>
<dbReference type="Proteomes" id="UP000077248">
    <property type="component" value="Unassembled WGS sequence"/>
</dbReference>
<keyword evidence="4 6" id="KW-0472">Membrane</keyword>
<evidence type="ECO:0000256" key="4">
    <source>
        <dbReference type="ARBA" id="ARBA00023136"/>
    </source>
</evidence>
<dbReference type="PANTHER" id="PTHR15549">
    <property type="entry name" value="PAIRED IMMUNOGLOBULIN-LIKE TYPE 2 RECEPTOR"/>
    <property type="match status" value="1"/>
</dbReference>
<feature type="compositionally biased region" description="Polar residues" evidence="5">
    <location>
        <begin position="225"/>
        <end position="237"/>
    </location>
</feature>
<dbReference type="EMBL" id="KV441503">
    <property type="protein sequence ID" value="OAG14112.1"/>
    <property type="molecule type" value="Genomic_DNA"/>
</dbReference>
<evidence type="ECO:0000313" key="9">
    <source>
        <dbReference type="Proteomes" id="UP000077248"/>
    </source>
</evidence>
<protein>
    <recommendedName>
        <fullName evidence="11">Mid2 domain-containing protein</fullName>
    </recommendedName>
</protein>
<evidence type="ECO:0000256" key="1">
    <source>
        <dbReference type="ARBA" id="ARBA00004167"/>
    </source>
</evidence>
<name>A0A177D4T1_ALTAL</name>
<evidence type="ECO:0000256" key="6">
    <source>
        <dbReference type="SAM" id="Phobius"/>
    </source>
</evidence>
<dbReference type="VEuPathDB" id="FungiDB:CC77DRAFT_1100298"/>
<sequence>MSTERGDFYYPLEEDHLNINYNDQVDVYWWSTFAELLLINCSESVAGGKGYNFRRNINENGTERWGPIQLSQEFDDWSKPVGCQLAIFASGIGSITGATIGVTSDPTHSASIMAMSSTAAKDPVITPSTTPAPSVTPSSAAPTTTPTDPIVTGSTGDGGGLSTGAKAGIGVGVGVGAILVAAAAYLFYRNHRKMKDLNARLSYQSEAQQYSKPAGVAVAHHAGNEYNSPYSEATAWSQEHHSPQAPPRELGGSQ</sequence>
<evidence type="ECO:0000313" key="10">
    <source>
        <dbReference type="Proteomes" id="UP000291422"/>
    </source>
</evidence>
<dbReference type="GO" id="GO:0071944">
    <property type="term" value="C:cell periphery"/>
    <property type="evidence" value="ECO:0007669"/>
    <property type="project" value="UniProtKB-ARBA"/>
</dbReference>
<comment type="subcellular location">
    <subcellularLocation>
        <location evidence="1">Membrane</location>
        <topology evidence="1">Single-pass membrane protein</topology>
    </subcellularLocation>
</comment>
<evidence type="ECO:0000256" key="5">
    <source>
        <dbReference type="SAM" id="MobiDB-lite"/>
    </source>
</evidence>
<reference evidence="8" key="3">
    <citation type="journal article" date="2019" name="J. ISSAAS">
        <title>Genomics, evolutionary history and diagnostics of the Alternaria alternata species group including apple and Asian pear pathotypes.</title>
        <authorList>
            <person name="Armitage A.D."/>
            <person name="Cockerton H.M."/>
            <person name="Sreenivasaprasad S."/>
            <person name="Woodhall J."/>
            <person name="Lane C."/>
            <person name="Harrison R.J."/>
            <person name="Clarkson J.P."/>
        </authorList>
    </citation>
    <scope>NUCLEOTIDE SEQUENCE</scope>
    <source>
        <strain evidence="8">FERA 1177</strain>
    </source>
</reference>
<dbReference type="InterPro" id="IPR051694">
    <property type="entry name" value="Immunoregulatory_rcpt-like"/>
</dbReference>
<evidence type="ECO:0000313" key="7">
    <source>
        <dbReference type="EMBL" id="OAG14112.1"/>
    </source>
</evidence>
<feature type="region of interest" description="Disordered" evidence="5">
    <location>
        <begin position="122"/>
        <end position="157"/>
    </location>
</feature>
<dbReference type="Proteomes" id="UP000291422">
    <property type="component" value="Unassembled WGS sequence"/>
</dbReference>
<evidence type="ECO:0000256" key="3">
    <source>
        <dbReference type="ARBA" id="ARBA00022989"/>
    </source>
</evidence>
<dbReference type="KEGG" id="aalt:CC77DRAFT_1100298"/>
<keyword evidence="9" id="KW-1185">Reference proteome</keyword>
<feature type="compositionally biased region" description="Low complexity" evidence="5">
    <location>
        <begin position="122"/>
        <end position="154"/>
    </location>
</feature>
<evidence type="ECO:0000256" key="2">
    <source>
        <dbReference type="ARBA" id="ARBA00022692"/>
    </source>
</evidence>